<accession>A0A7C9EPT3</accession>
<dbReference type="EMBL" id="GISG01252093">
    <property type="protein sequence ID" value="MBA4671703.1"/>
    <property type="molecule type" value="Transcribed_RNA"/>
</dbReference>
<protein>
    <submittedName>
        <fullName evidence="1">Uncharacterized protein</fullName>
    </submittedName>
</protein>
<reference evidence="1" key="1">
    <citation type="journal article" date="2013" name="J. Plant Res.">
        <title>Effect of fungi and light on seed germination of three Opuntia species from semiarid lands of central Mexico.</title>
        <authorList>
            <person name="Delgado-Sanchez P."/>
            <person name="Jimenez-Bremont J.F."/>
            <person name="Guerrero-Gonzalez Mde L."/>
            <person name="Flores J."/>
        </authorList>
    </citation>
    <scope>NUCLEOTIDE SEQUENCE</scope>
    <source>
        <tissue evidence="1">Cladode</tissue>
    </source>
</reference>
<reference evidence="1" key="2">
    <citation type="submission" date="2020-07" db="EMBL/GenBank/DDBJ databases">
        <authorList>
            <person name="Vera ALvarez R."/>
            <person name="Arias-Moreno D.M."/>
            <person name="Jimenez-Jacinto V."/>
            <person name="Jimenez-Bremont J.F."/>
            <person name="Swaminathan K."/>
            <person name="Moose S.P."/>
            <person name="Guerrero-Gonzalez M.L."/>
            <person name="Marino-Ramirez L."/>
            <person name="Landsman D."/>
            <person name="Rodriguez-Kessler M."/>
            <person name="Delgado-Sanchez P."/>
        </authorList>
    </citation>
    <scope>NUCLEOTIDE SEQUENCE</scope>
    <source>
        <tissue evidence="1">Cladode</tissue>
    </source>
</reference>
<evidence type="ECO:0000313" key="1">
    <source>
        <dbReference type="EMBL" id="MBA4671703.1"/>
    </source>
</evidence>
<organism evidence="1">
    <name type="scientific">Opuntia streptacantha</name>
    <name type="common">Prickly pear cactus</name>
    <name type="synonym">Opuntia cardona</name>
    <dbReference type="NCBI Taxonomy" id="393608"/>
    <lineage>
        <taxon>Eukaryota</taxon>
        <taxon>Viridiplantae</taxon>
        <taxon>Streptophyta</taxon>
        <taxon>Embryophyta</taxon>
        <taxon>Tracheophyta</taxon>
        <taxon>Spermatophyta</taxon>
        <taxon>Magnoliopsida</taxon>
        <taxon>eudicotyledons</taxon>
        <taxon>Gunneridae</taxon>
        <taxon>Pentapetalae</taxon>
        <taxon>Caryophyllales</taxon>
        <taxon>Cactineae</taxon>
        <taxon>Cactaceae</taxon>
        <taxon>Opuntioideae</taxon>
        <taxon>Opuntia</taxon>
    </lineage>
</organism>
<name>A0A7C9EPT3_OPUST</name>
<sequence length="123" mass="13919">MLDILSYSNFNSAFSCCSFRRDCFLSSSPEGGPPQEGHITLFSASRIAIFSHRNLLFSKRRELLSARSFCAFIWVLLFWNQNFICLGSRPSSAPSWRRWFSSGCGHSLKNSSSRCVCSGVCLW</sequence>
<dbReference type="AlphaFoldDB" id="A0A7C9EPT3"/>
<proteinExistence type="predicted"/>